<name>A0A1F7Y172_9BACT</name>
<dbReference type="EMBL" id="MGGE01000027">
    <property type="protein sequence ID" value="OGM21054.1"/>
    <property type="molecule type" value="Genomic_DNA"/>
</dbReference>
<evidence type="ECO:0008006" key="4">
    <source>
        <dbReference type="Google" id="ProtNLM"/>
    </source>
</evidence>
<organism evidence="2 3">
    <name type="scientific">Candidatus Woesebacteria bacterium RIFCSPHIGHO2_01_FULL_38_9</name>
    <dbReference type="NCBI Taxonomy" id="1802492"/>
    <lineage>
        <taxon>Bacteria</taxon>
        <taxon>Candidatus Woeseibacteriota</taxon>
    </lineage>
</organism>
<protein>
    <recommendedName>
        <fullName evidence="4">Type IV pilus modification protein PilV</fullName>
    </recommendedName>
</protein>
<comment type="caution">
    <text evidence="2">The sequence shown here is derived from an EMBL/GenBank/DDBJ whole genome shotgun (WGS) entry which is preliminary data.</text>
</comment>
<sequence length="155" mass="17074">MFKLKSKIVRGQSLFEVVIALGVMSFILVGIVSLAGTSIRNSTFSNNNALASKYTQEGMEWIRQERDTTIWSTFSARDADNSPSPQTATSYCISGLTWVSGPCGSTTITGTIFTREADLTWVNSDTTDVDVRVSWTDAQGTHTVRSSTLFTNWNR</sequence>
<gene>
    <name evidence="2" type="ORF">A2714_01845</name>
</gene>
<dbReference type="AlphaFoldDB" id="A0A1F7Y172"/>
<reference evidence="2 3" key="1">
    <citation type="journal article" date="2016" name="Nat. Commun.">
        <title>Thousands of microbial genomes shed light on interconnected biogeochemical processes in an aquifer system.</title>
        <authorList>
            <person name="Anantharaman K."/>
            <person name="Brown C.T."/>
            <person name="Hug L.A."/>
            <person name="Sharon I."/>
            <person name="Castelle C.J."/>
            <person name="Probst A.J."/>
            <person name="Thomas B.C."/>
            <person name="Singh A."/>
            <person name="Wilkins M.J."/>
            <person name="Karaoz U."/>
            <person name="Brodie E.L."/>
            <person name="Williams K.H."/>
            <person name="Hubbard S.S."/>
            <person name="Banfield J.F."/>
        </authorList>
    </citation>
    <scope>NUCLEOTIDE SEQUENCE [LARGE SCALE GENOMIC DNA]</scope>
</reference>
<dbReference type="Proteomes" id="UP000178419">
    <property type="component" value="Unassembled WGS sequence"/>
</dbReference>
<accession>A0A1F7Y172</accession>
<evidence type="ECO:0000256" key="1">
    <source>
        <dbReference type="SAM" id="Phobius"/>
    </source>
</evidence>
<evidence type="ECO:0000313" key="3">
    <source>
        <dbReference type="Proteomes" id="UP000178419"/>
    </source>
</evidence>
<keyword evidence="1" id="KW-0812">Transmembrane</keyword>
<keyword evidence="1" id="KW-1133">Transmembrane helix</keyword>
<evidence type="ECO:0000313" key="2">
    <source>
        <dbReference type="EMBL" id="OGM21054.1"/>
    </source>
</evidence>
<keyword evidence="1" id="KW-0472">Membrane</keyword>
<proteinExistence type="predicted"/>
<feature type="transmembrane region" description="Helical" evidence="1">
    <location>
        <begin position="12"/>
        <end position="36"/>
    </location>
</feature>